<gene>
    <name evidence="3" type="ORF">GKZ57_04215</name>
</gene>
<feature type="domain" description="Transglutaminase-like" evidence="2">
    <location>
        <begin position="188"/>
        <end position="277"/>
    </location>
</feature>
<dbReference type="AlphaFoldDB" id="A0A844GKW3"/>
<dbReference type="PANTHER" id="PTHR46333:SF2">
    <property type="entry name" value="CYTOKINESIS PROTEIN 3"/>
    <property type="match status" value="1"/>
</dbReference>
<dbReference type="InterPro" id="IPR052557">
    <property type="entry name" value="CAP/Cytokinesis_protein"/>
</dbReference>
<sequence length="420" mass="48574">MKRRRSPALRIITVVLLITVGIFFLLGNLEDRPVSNTASLTGENSAEEDTLIQKIQEAVSGEPQEVKELRKQQTADADEGHLEYYFGLLNENEQKAYREILEGIRGFHDKFYLSVSGNEETDRIYHAVLKDHPELFWVHNREKVYKTTYEGKDYCQFSPGYTYSEEERQQITQAMEKAYQEVLTQIPDEADDYQKVMVVYTYIIDNTDYVVSQDDQSIAGTFWKKQAVCAGYAGAVQYLLERLGVYCIYVEGDARNSTQGHAWNIVRLDGEYYYVDATNGDQPDFLEGDAVDLVEHKTTIYDYLCPFPVEYEENYTASEEFPVPVCTATDKNFYVLNGACFDSYDREHVMDLCRLRIDNDAAVVRFKFSNQEAYDAAYEDLIENNGIQDVARYYMSVHGLSEISYHYGVLDTMHTMYYMF</sequence>
<evidence type="ECO:0000259" key="2">
    <source>
        <dbReference type="Pfam" id="PF01841"/>
    </source>
</evidence>
<name>A0A844GKW3_9FIRM</name>
<organism evidence="3 4">
    <name type="scientific">Blautia luti DSM 14534 = JCM 17040</name>
    <dbReference type="NCBI Taxonomy" id="649762"/>
    <lineage>
        <taxon>Bacteria</taxon>
        <taxon>Bacillati</taxon>
        <taxon>Bacillota</taxon>
        <taxon>Clostridia</taxon>
        <taxon>Lachnospirales</taxon>
        <taxon>Lachnospiraceae</taxon>
        <taxon>Blautia</taxon>
    </lineage>
</organism>
<comment type="caution">
    <text evidence="3">The sequence shown here is derived from an EMBL/GenBank/DDBJ whole genome shotgun (WGS) entry which is preliminary data.</text>
</comment>
<dbReference type="Proteomes" id="UP000437824">
    <property type="component" value="Unassembled WGS sequence"/>
</dbReference>
<dbReference type="InterPro" id="IPR038765">
    <property type="entry name" value="Papain-like_cys_pep_sf"/>
</dbReference>
<dbReference type="PANTHER" id="PTHR46333">
    <property type="entry name" value="CYTOKINESIS PROTEIN 3"/>
    <property type="match status" value="1"/>
</dbReference>
<reference evidence="3 4" key="1">
    <citation type="submission" date="2019-11" db="EMBL/GenBank/DDBJ databases">
        <title>Draft genome sequence of Blautia luti DSM 14534T, isolated from human stool.</title>
        <authorList>
            <person name="Ortiz R."/>
            <person name="Melis-Arcos F."/>
            <person name="Covarrubias P."/>
            <person name="Cardenas J.P."/>
            <person name="Perez-Donoso J."/>
            <person name="Almonacid D."/>
        </authorList>
    </citation>
    <scope>NUCLEOTIDE SEQUENCE [LARGE SCALE GENOMIC DNA]</scope>
    <source>
        <strain evidence="3 4">DSM 14534</strain>
    </source>
</reference>
<dbReference type="SUPFAM" id="SSF54001">
    <property type="entry name" value="Cysteine proteinases"/>
    <property type="match status" value="1"/>
</dbReference>
<proteinExistence type="predicted"/>
<evidence type="ECO:0000313" key="3">
    <source>
        <dbReference type="EMBL" id="MTD60485.1"/>
    </source>
</evidence>
<feature type="transmembrane region" description="Helical" evidence="1">
    <location>
        <begin position="7"/>
        <end position="26"/>
    </location>
</feature>
<accession>A0A844GKW3</accession>
<dbReference type="RefSeq" id="WP_154779802.1">
    <property type="nucleotide sequence ID" value="NZ_WMBC01000002.1"/>
</dbReference>
<keyword evidence="1" id="KW-0812">Transmembrane</keyword>
<dbReference type="InterPro" id="IPR002931">
    <property type="entry name" value="Transglutaminase-like"/>
</dbReference>
<protein>
    <submittedName>
        <fullName evidence="3">Transglutaminase-like superfamily</fullName>
    </submittedName>
</protein>
<dbReference type="Gene3D" id="3.10.620.30">
    <property type="match status" value="1"/>
</dbReference>
<evidence type="ECO:0000313" key="4">
    <source>
        <dbReference type="Proteomes" id="UP000437824"/>
    </source>
</evidence>
<dbReference type="GO" id="GO:0005737">
    <property type="term" value="C:cytoplasm"/>
    <property type="evidence" value="ECO:0007669"/>
    <property type="project" value="TreeGrafter"/>
</dbReference>
<dbReference type="Pfam" id="PF01841">
    <property type="entry name" value="Transglut_core"/>
    <property type="match status" value="1"/>
</dbReference>
<dbReference type="EMBL" id="WMBC01000002">
    <property type="protein sequence ID" value="MTD60485.1"/>
    <property type="molecule type" value="Genomic_DNA"/>
</dbReference>
<keyword evidence="1" id="KW-1133">Transmembrane helix</keyword>
<evidence type="ECO:0000256" key="1">
    <source>
        <dbReference type="SAM" id="Phobius"/>
    </source>
</evidence>
<keyword evidence="1" id="KW-0472">Membrane</keyword>